<dbReference type="GO" id="GO:0006260">
    <property type="term" value="P:DNA replication"/>
    <property type="evidence" value="ECO:0007669"/>
    <property type="project" value="UniProtKB-KW"/>
</dbReference>
<reference evidence="5" key="2">
    <citation type="submission" date="2019-10" db="EMBL/GenBank/DDBJ databases">
        <title>Experimental infection of calves with contemporary bovine gammaherpesvirus type 4.</title>
        <authorList>
            <person name="Bauermann F."/>
            <person name="Kutish G."/>
            <person name="Diel D."/>
            <person name="Falkenberg S."/>
            <person name="Martins M."/>
            <person name="Flores E."/>
        </authorList>
    </citation>
    <scope>NUCLEOTIDE SEQUENCE</scope>
    <source>
        <strain evidence="5">SD16-49</strain>
    </source>
</reference>
<evidence type="ECO:0000313" key="5">
    <source>
        <dbReference type="EMBL" id="QJC19152.1"/>
    </source>
</evidence>
<organismHost>
    <name type="scientific">Felis catus</name>
    <name type="common">Cat</name>
    <name type="synonym">Felis silvestris catus</name>
    <dbReference type="NCBI Taxonomy" id="9685"/>
</organismHost>
<dbReference type="SUPFAM" id="SSF118208">
    <property type="entry name" value="Viral ssDNA binding protein"/>
    <property type="match status" value="1"/>
</dbReference>
<dbReference type="GO" id="GO:0042025">
    <property type="term" value="C:host cell nucleus"/>
    <property type="evidence" value="ECO:0007669"/>
    <property type="project" value="InterPro"/>
</dbReference>
<evidence type="ECO:0000313" key="4">
    <source>
        <dbReference type="EMBL" id="AIA82753.1"/>
    </source>
</evidence>
<evidence type="ECO:0000256" key="2">
    <source>
        <dbReference type="ARBA" id="ARBA00022705"/>
    </source>
</evidence>
<dbReference type="EMBL" id="KC999113">
    <property type="protein sequence ID" value="AIA82753.1"/>
    <property type="molecule type" value="Genomic_DNA"/>
</dbReference>
<protein>
    <submittedName>
        <fullName evidence="4">Single-stranded DNA-binding protein MDBP</fullName>
    </submittedName>
</protein>
<dbReference type="InterPro" id="IPR043031">
    <property type="entry name" value="Viral_ssDBP_head"/>
</dbReference>
<dbReference type="InterPro" id="IPR000635">
    <property type="entry name" value="Viral_ssDNA-bd"/>
</dbReference>
<dbReference type="EMBL" id="MN551084">
    <property type="protein sequence ID" value="QJC19152.1"/>
    <property type="molecule type" value="Genomic_DNA"/>
</dbReference>
<accession>A0A0F6N4T8</accession>
<evidence type="ECO:0000256" key="1">
    <source>
        <dbReference type="ARBA" id="ARBA00022562"/>
    </source>
</evidence>
<dbReference type="Pfam" id="PF00747">
    <property type="entry name" value="Viral_DNA_bp"/>
    <property type="match status" value="1"/>
</dbReference>
<reference evidence="4" key="1">
    <citation type="submission" date="2013-05" db="EMBL/GenBank/DDBJ databases">
        <title>Seroprevalence against a Canadian isolate of bovine herpesvirus 4 (BHV4) is higher in various diseases affected bovine dairy herds compared to healthy herds.</title>
        <authorList>
            <person name="Music N."/>
            <person name="Laroche J."/>
            <person name="Tremblay D."/>
            <person name="Mandeville I."/>
            <person name="Bellehumeur C."/>
            <person name="Charette S.J."/>
            <person name="Gagnon C.A."/>
        </authorList>
    </citation>
    <scope>NUCLEOTIDE SEQUENCE</scope>
    <source>
        <strain evidence="4">FMV09-1180503</strain>
    </source>
</reference>
<organismHost>
    <name type="scientific">Bos taurus</name>
    <name type="common">Bovine</name>
    <dbReference type="NCBI Taxonomy" id="9913"/>
</organismHost>
<keyword evidence="3 4" id="KW-0238">DNA-binding</keyword>
<proteinExistence type="inferred from homology"/>
<keyword evidence="1" id="KW-1048">Host nucleus</keyword>
<dbReference type="GO" id="GO:0003697">
    <property type="term" value="F:single-stranded DNA binding"/>
    <property type="evidence" value="ECO:0007669"/>
    <property type="project" value="InterPro"/>
</dbReference>
<organism evidence="4">
    <name type="scientific">Bovine herpesvirus 4</name>
    <name type="common">BoHV-4</name>
    <name type="synonym">Movar virus</name>
    <dbReference type="NCBI Taxonomy" id="10385"/>
    <lineage>
        <taxon>Viruses</taxon>
        <taxon>Duplodnaviria</taxon>
        <taxon>Heunggongvirae</taxon>
        <taxon>Peploviricota</taxon>
        <taxon>Herviviricetes</taxon>
        <taxon>Herpesvirales</taxon>
        <taxon>Orthoherpesviridae</taxon>
        <taxon>Gammaherpesvirinae</taxon>
        <taxon>Rhadinovirus</taxon>
        <taxon>Rhadinovirus bovinegamma4</taxon>
    </lineage>
</organism>
<dbReference type="Gene3D" id="1.20.190.40">
    <property type="entry name" value="Viral ssDNA binding protein, head domain"/>
    <property type="match status" value="2"/>
</dbReference>
<sequence>MAMKTAQGQQYEDNIGSKAPIGPCGYIYVYKKETFPTKEASLLGNGFPGTSVMSVPLLFGLTVEPGFPINVKAVHKKIDTTTVSVKVTSYHREVIMFSNIDCFTPIFHGTGLPQLCQETRDLFGFTHYSPPSNITNNISLQDLCGTDNCIDEWILGVVITEGFKERLYHGHMIPLLGHVEEVQISPQHAARKIPLYDEDLFSKIAPRDMKRFHSVDVSQYLFNSLYTAIAQAIRVKDVATVIQAMESQFVRDQHKMPKVVHKKDFPSSSSRGPDGLSLMIMDSVASELAVSYGLSFIDAPQDMSALLDYTSWPIFVDCITEEDRLQALHAWNLKQSIHVNTQLFSTNSMLYLTRIQKQNPKTAKGDLNVYNSYYLQHGLSYLSEATQDEYGQPVFQGVQSNLLSGSTYTIHHLAYAASMCPNTLARYCYYLQFCQHQKSTQNQSYNISNYVGTAASSDMCNLCQGKKPAVCINTLFYRLRDRFPPIITSHRRDPYIITGSVGMYNDLDILGNFASFREKEDEGAQVEEVQKYTYWQLTQTLLEKLEGMGIKDTTPPEKLVSDIPSFIKVFKDIDAHVDTEVLKFINCMVKNNINFRETIKSIHHVIQYCCNVFAQPPCPVFLQLYYKSILTIIQDVCLPNCMMYEQDNSSMGMGPTEWLKMHYQTLWTNFKGCCFDRGVLTGAELKVMHSDPFCDFFDVDAAINGIFSPTKTQVRISRAMLVVPKTIKIKNRIIFSNSSGSEAIQSGFLKSGSKKDNYIVTGPYMKFLNIYHKIMFPQTKMSSLFMWHTFSTKKQIPLITGVPKDQLVALANYIDYNSKLHSEIDVLDIIPDNLITYAKVKLNNAILRACGQTQFYSTTLHCLVPTVRTVPGEEYPHVLENEEFLGTEQYLELIQNRTAQIVQATLKEDVAQMGKLRPIITVPMVINKYTGINGNNGIFHCGNLGYFMGRGVDRNLIFENAPFKRQSTNAYMRKKHVFMTPIVDNLIKRTTVTPSSTFEVENIRRDIMLLLEDKDNQNIFRDVVVELVKGLGQACADLTADDLQFYLGEYYIMSDEILSRLQSISDAGVPWCEDSVSSFLGEVTVSEEQLEFIGLEEQTTSVPTSEDFFQASGLSTIAAGKKRKLNCMLSDFDL</sequence>
<organismHost>
    <name type="scientific">Panthera leo</name>
    <name type="common">Lion</name>
    <dbReference type="NCBI Taxonomy" id="9689"/>
</organismHost>
<name>A0A0F6N4T8_BHV4</name>
<evidence type="ECO:0000256" key="3">
    <source>
        <dbReference type="ARBA" id="ARBA00023125"/>
    </source>
</evidence>
<keyword evidence="2" id="KW-0235">DNA replication</keyword>
<dbReference type="HAMAP" id="MF_04007">
    <property type="entry name" value="HSV_DNBI"/>
    <property type="match status" value="1"/>
</dbReference>
<dbReference type="InterPro" id="IPR035989">
    <property type="entry name" value="DBP_sf"/>
</dbReference>